<dbReference type="AlphaFoldDB" id="A0A379G4B7"/>
<organism evidence="1 2">
    <name type="scientific">Providencia rustigianii</name>
    <dbReference type="NCBI Taxonomy" id="158850"/>
    <lineage>
        <taxon>Bacteria</taxon>
        <taxon>Pseudomonadati</taxon>
        <taxon>Pseudomonadota</taxon>
        <taxon>Gammaproteobacteria</taxon>
        <taxon>Enterobacterales</taxon>
        <taxon>Morganellaceae</taxon>
        <taxon>Providencia</taxon>
    </lineage>
</organism>
<reference evidence="1 2" key="1">
    <citation type="submission" date="2018-06" db="EMBL/GenBank/DDBJ databases">
        <authorList>
            <consortium name="Pathogen Informatics"/>
            <person name="Doyle S."/>
        </authorList>
    </citation>
    <scope>NUCLEOTIDE SEQUENCE [LARGE SCALE GENOMIC DNA]</scope>
    <source>
        <strain evidence="1 2">NCTC12026</strain>
    </source>
</reference>
<dbReference type="OrthoDB" id="6455274at2"/>
<name>A0A379G4B7_9GAMM</name>
<sequence length="124" mass="13857">MKRIKSKLLIIILLAVGAFGYQFYTSIGDSDIKKSAEKLVESKLGTGSSIIFTDVNIVLKSEFKDGESYRVCGFYQVKQQDEKLPFVASINVQEGVFSEHNQLIVSETPELRTAITTICEKSKE</sequence>
<gene>
    <name evidence="1" type="ORF">NCTC12026_02188</name>
</gene>
<dbReference type="Proteomes" id="UP000255129">
    <property type="component" value="Unassembled WGS sequence"/>
</dbReference>
<evidence type="ECO:0000313" key="1">
    <source>
        <dbReference type="EMBL" id="SUC35787.1"/>
    </source>
</evidence>
<proteinExistence type="predicted"/>
<protein>
    <submittedName>
        <fullName evidence="1">Uncharacterized protein</fullName>
    </submittedName>
</protein>
<accession>A0A379G4B7</accession>
<dbReference type="RefSeq" id="WP_006815372.1">
    <property type="nucleotide sequence ID" value="NZ_AP018946.1"/>
</dbReference>
<evidence type="ECO:0000313" key="2">
    <source>
        <dbReference type="Proteomes" id="UP000255129"/>
    </source>
</evidence>
<dbReference type="EMBL" id="UGUA01000002">
    <property type="protein sequence ID" value="SUC35787.1"/>
    <property type="molecule type" value="Genomic_DNA"/>
</dbReference>